<dbReference type="InterPro" id="IPR036890">
    <property type="entry name" value="HATPase_C_sf"/>
</dbReference>
<dbReference type="Proteomes" id="UP000585638">
    <property type="component" value="Unassembled WGS sequence"/>
</dbReference>
<dbReference type="CDD" id="cd16936">
    <property type="entry name" value="HATPase_RsbW-like"/>
    <property type="match status" value="1"/>
</dbReference>
<proteinExistence type="predicted"/>
<dbReference type="GO" id="GO:0004674">
    <property type="term" value="F:protein serine/threonine kinase activity"/>
    <property type="evidence" value="ECO:0007669"/>
    <property type="project" value="UniProtKB-KW"/>
</dbReference>
<sequence>MVGHRLTLRGGEAGAGRRLADFVAALAGSGGLDARRSYWLRLAVDEITTNIGQHGYRGRGGLVEIEGAVEDDCVWVRITDDAPPFDPHSHDPGPRLANGVAHDGEGGLGLYLALNGLDRLDHAYVDGRNVNTLVMRRPDGEVRDTDGGTDGGDDRAGGG</sequence>
<reference evidence="4 5" key="1">
    <citation type="submission" date="2020-08" db="EMBL/GenBank/DDBJ databases">
        <title>Sequencing the genomes of 1000 actinobacteria strains.</title>
        <authorList>
            <person name="Klenk H.-P."/>
        </authorList>
    </citation>
    <scope>NUCLEOTIDE SEQUENCE [LARGE SCALE GENOMIC DNA]</scope>
    <source>
        <strain evidence="4 5">DSM 43851</strain>
    </source>
</reference>
<gene>
    <name evidence="4" type="ORF">BJ998_002138</name>
</gene>
<dbReference type="PANTHER" id="PTHR35526">
    <property type="entry name" value="ANTI-SIGMA-F FACTOR RSBW-RELATED"/>
    <property type="match status" value="1"/>
</dbReference>
<dbReference type="InterPro" id="IPR003594">
    <property type="entry name" value="HATPase_dom"/>
</dbReference>
<keyword evidence="1" id="KW-0808">Transferase</keyword>
<keyword evidence="1" id="KW-0723">Serine/threonine-protein kinase</keyword>
<dbReference type="Gene3D" id="3.30.565.10">
    <property type="entry name" value="Histidine kinase-like ATPase, C-terminal domain"/>
    <property type="match status" value="1"/>
</dbReference>
<evidence type="ECO:0000313" key="5">
    <source>
        <dbReference type="Proteomes" id="UP000585638"/>
    </source>
</evidence>
<evidence type="ECO:0000256" key="1">
    <source>
        <dbReference type="ARBA" id="ARBA00022527"/>
    </source>
</evidence>
<accession>A0A7W9KE49</accession>
<feature type="domain" description="Histidine kinase/HSP90-like ATPase" evidence="3">
    <location>
        <begin position="17"/>
        <end position="136"/>
    </location>
</feature>
<keyword evidence="5" id="KW-1185">Reference proteome</keyword>
<dbReference type="InterPro" id="IPR050267">
    <property type="entry name" value="Anti-sigma-factor_SerPK"/>
</dbReference>
<feature type="region of interest" description="Disordered" evidence="2">
    <location>
        <begin position="136"/>
        <end position="159"/>
    </location>
</feature>
<protein>
    <submittedName>
        <fullName evidence="4">Anti-sigma regulatory factor (Ser/Thr protein kinase)</fullName>
    </submittedName>
</protein>
<evidence type="ECO:0000256" key="2">
    <source>
        <dbReference type="SAM" id="MobiDB-lite"/>
    </source>
</evidence>
<dbReference type="PANTHER" id="PTHR35526:SF6">
    <property type="entry name" value="SLR1861 PROTEIN"/>
    <property type="match status" value="1"/>
</dbReference>
<evidence type="ECO:0000313" key="4">
    <source>
        <dbReference type="EMBL" id="MBB5890942.1"/>
    </source>
</evidence>
<dbReference type="AlphaFoldDB" id="A0A7W9KE49"/>
<comment type="caution">
    <text evidence="4">The sequence shown here is derived from an EMBL/GenBank/DDBJ whole genome shotgun (WGS) entry which is preliminary data.</text>
</comment>
<evidence type="ECO:0000259" key="3">
    <source>
        <dbReference type="Pfam" id="PF13581"/>
    </source>
</evidence>
<dbReference type="Pfam" id="PF13581">
    <property type="entry name" value="HATPase_c_2"/>
    <property type="match status" value="1"/>
</dbReference>
<dbReference type="RefSeq" id="WP_184860728.1">
    <property type="nucleotide sequence ID" value="NZ_BAAAWY010000038.1"/>
</dbReference>
<name>A0A7W9KE49_9PSEU</name>
<keyword evidence="1" id="KW-0418">Kinase</keyword>
<organism evidence="4 5">
    <name type="scientific">Kutzneria kofuensis</name>
    <dbReference type="NCBI Taxonomy" id="103725"/>
    <lineage>
        <taxon>Bacteria</taxon>
        <taxon>Bacillati</taxon>
        <taxon>Actinomycetota</taxon>
        <taxon>Actinomycetes</taxon>
        <taxon>Pseudonocardiales</taxon>
        <taxon>Pseudonocardiaceae</taxon>
        <taxon>Kutzneria</taxon>
    </lineage>
</organism>
<dbReference type="EMBL" id="JACHIR010000001">
    <property type="protein sequence ID" value="MBB5890942.1"/>
    <property type="molecule type" value="Genomic_DNA"/>
</dbReference>
<dbReference type="SUPFAM" id="SSF55874">
    <property type="entry name" value="ATPase domain of HSP90 chaperone/DNA topoisomerase II/histidine kinase"/>
    <property type="match status" value="1"/>
</dbReference>